<dbReference type="Proteomes" id="UP001590951">
    <property type="component" value="Unassembled WGS sequence"/>
</dbReference>
<evidence type="ECO:0000313" key="2">
    <source>
        <dbReference type="Proteomes" id="UP001590951"/>
    </source>
</evidence>
<comment type="caution">
    <text evidence="1">The sequence shown here is derived from an EMBL/GenBank/DDBJ whole genome shotgun (WGS) entry which is preliminary data.</text>
</comment>
<name>A0ABR4BEM6_9LECA</name>
<keyword evidence="2" id="KW-1185">Reference proteome</keyword>
<accession>A0ABR4BEM6</accession>
<sequence>MNTECAANGHKYQVRTLEDPKSSLRELQVPKLLAENRLHLTPISPQKMDRNAALGWVRRVVVRTRGRELVGNFNPLLVGGLSWEQCSNWQPLAAEYLEVMSQVCTKFLDILLKDKYPKDVIARLRVSLVQDALKNRYDGTLQELERIVEDTKSYPIKLQSLLHQDDQ</sequence>
<dbReference type="EMBL" id="JBHFEH010000009">
    <property type="protein sequence ID" value="KAL2055923.1"/>
    <property type="molecule type" value="Genomic_DNA"/>
</dbReference>
<evidence type="ECO:0000313" key="1">
    <source>
        <dbReference type="EMBL" id="KAL2055923.1"/>
    </source>
</evidence>
<proteinExistence type="predicted"/>
<organism evidence="1 2">
    <name type="scientific">Lepraria finkii</name>
    <dbReference type="NCBI Taxonomy" id="1340010"/>
    <lineage>
        <taxon>Eukaryota</taxon>
        <taxon>Fungi</taxon>
        <taxon>Dikarya</taxon>
        <taxon>Ascomycota</taxon>
        <taxon>Pezizomycotina</taxon>
        <taxon>Lecanoromycetes</taxon>
        <taxon>OSLEUM clade</taxon>
        <taxon>Lecanoromycetidae</taxon>
        <taxon>Lecanorales</taxon>
        <taxon>Lecanorineae</taxon>
        <taxon>Stereocaulaceae</taxon>
        <taxon>Lepraria</taxon>
    </lineage>
</organism>
<protein>
    <submittedName>
        <fullName evidence="1">Uncharacterized protein</fullName>
    </submittedName>
</protein>
<reference evidence="1 2" key="1">
    <citation type="submission" date="2024-09" db="EMBL/GenBank/DDBJ databases">
        <title>Rethinking Asexuality: The Enigmatic Case of Functional Sexual Genes in Lepraria (Stereocaulaceae).</title>
        <authorList>
            <person name="Doellman M."/>
            <person name="Sun Y."/>
            <person name="Barcenas-Pena A."/>
            <person name="Lumbsch H.T."/>
            <person name="Grewe F."/>
        </authorList>
    </citation>
    <scope>NUCLEOTIDE SEQUENCE [LARGE SCALE GENOMIC DNA]</scope>
    <source>
        <strain evidence="1 2">Grewe 0041</strain>
    </source>
</reference>
<gene>
    <name evidence="1" type="ORF">ABVK25_003565</name>
</gene>